<evidence type="ECO:0000259" key="1">
    <source>
        <dbReference type="SMART" id="SM00829"/>
    </source>
</evidence>
<dbReference type="InterPro" id="IPR011032">
    <property type="entry name" value="GroES-like_sf"/>
</dbReference>
<accession>A0AAJ0G8C8</accession>
<dbReference type="InterPro" id="IPR020843">
    <property type="entry name" value="ER"/>
</dbReference>
<dbReference type="PANTHER" id="PTHR45033">
    <property type="match status" value="1"/>
</dbReference>
<dbReference type="AlphaFoldDB" id="A0AAJ0G8C8"/>
<dbReference type="SUPFAM" id="SSF50129">
    <property type="entry name" value="GroES-like"/>
    <property type="match status" value="1"/>
</dbReference>
<feature type="domain" description="Enoyl reductase (ER)" evidence="1">
    <location>
        <begin position="9"/>
        <end position="338"/>
    </location>
</feature>
<keyword evidence="3" id="KW-1185">Reference proteome</keyword>
<protein>
    <recommendedName>
        <fullName evidence="1">Enoyl reductase (ER) domain-containing protein</fullName>
    </recommendedName>
</protein>
<reference evidence="2" key="1">
    <citation type="submission" date="2023-04" db="EMBL/GenBank/DDBJ databases">
        <title>Black Yeasts Isolated from many extreme environments.</title>
        <authorList>
            <person name="Coleine C."/>
            <person name="Stajich J.E."/>
            <person name="Selbmann L."/>
        </authorList>
    </citation>
    <scope>NUCLEOTIDE SEQUENCE</scope>
    <source>
        <strain evidence="2">CCFEE 5312</strain>
    </source>
</reference>
<evidence type="ECO:0000313" key="2">
    <source>
        <dbReference type="EMBL" id="KAK3048153.1"/>
    </source>
</evidence>
<dbReference type="InterPro" id="IPR013154">
    <property type="entry name" value="ADH-like_N"/>
</dbReference>
<dbReference type="InterPro" id="IPR052711">
    <property type="entry name" value="Zinc_ADH-like"/>
</dbReference>
<comment type="caution">
    <text evidence="2">The sequence shown here is derived from an EMBL/GenBank/DDBJ whole genome shotgun (WGS) entry which is preliminary data.</text>
</comment>
<sequence length="340" mass="35963">MANQAWQITAPGTLTLNSVGEIPRPGPKQVLLRVHAISLNFRDILVVDHSPAYPTTAIPNLIPGSDGAGVIESVGADSRWKAGDRVIVHPNSWYTGFDNKKFDINTVYGGGDVQGTMRGWMILGDEQMVKAPKGLSMEEASTMFTAGATAFRALFHGGVEVGPGTTVLTQGTGGVSCYAILLAAAAGATVIATSSSDEKLETARKLGAAHLINYRTTPDWENEVLKVTGGKGVELVVDVVGAESIEQSLKATGYGGTIVVVGLLSKDPFKPVNIMTDVLYGVKTGHLGAGSREVSEEMSAFMEKHDLHPQVAEVYEFEKAQEALKALTNLTAPGKIVVRC</sequence>
<proteinExistence type="predicted"/>
<dbReference type="Pfam" id="PF08240">
    <property type="entry name" value="ADH_N"/>
    <property type="match status" value="1"/>
</dbReference>
<dbReference type="Proteomes" id="UP001271007">
    <property type="component" value="Unassembled WGS sequence"/>
</dbReference>
<gene>
    <name evidence="2" type="ORF">LTR09_010492</name>
</gene>
<dbReference type="Gene3D" id="3.40.50.720">
    <property type="entry name" value="NAD(P)-binding Rossmann-like Domain"/>
    <property type="match status" value="1"/>
</dbReference>
<name>A0AAJ0G8C8_9PEZI</name>
<dbReference type="CDD" id="cd08276">
    <property type="entry name" value="MDR7"/>
    <property type="match status" value="1"/>
</dbReference>
<dbReference type="SMART" id="SM00829">
    <property type="entry name" value="PKS_ER"/>
    <property type="match status" value="1"/>
</dbReference>
<dbReference type="InterPro" id="IPR036291">
    <property type="entry name" value="NAD(P)-bd_dom_sf"/>
</dbReference>
<dbReference type="PANTHER" id="PTHR45033:SF2">
    <property type="entry name" value="ZINC-TYPE ALCOHOL DEHYDROGENASE-LIKE PROTEIN C1773.06C"/>
    <property type="match status" value="1"/>
</dbReference>
<dbReference type="EMBL" id="JAWDJX010000052">
    <property type="protein sequence ID" value="KAK3048153.1"/>
    <property type="molecule type" value="Genomic_DNA"/>
</dbReference>
<organism evidence="2 3">
    <name type="scientific">Extremus antarcticus</name>
    <dbReference type="NCBI Taxonomy" id="702011"/>
    <lineage>
        <taxon>Eukaryota</taxon>
        <taxon>Fungi</taxon>
        <taxon>Dikarya</taxon>
        <taxon>Ascomycota</taxon>
        <taxon>Pezizomycotina</taxon>
        <taxon>Dothideomycetes</taxon>
        <taxon>Dothideomycetidae</taxon>
        <taxon>Mycosphaerellales</taxon>
        <taxon>Extremaceae</taxon>
        <taxon>Extremus</taxon>
    </lineage>
</organism>
<dbReference type="SUPFAM" id="SSF51735">
    <property type="entry name" value="NAD(P)-binding Rossmann-fold domains"/>
    <property type="match status" value="1"/>
</dbReference>
<dbReference type="Gene3D" id="3.90.180.10">
    <property type="entry name" value="Medium-chain alcohol dehydrogenases, catalytic domain"/>
    <property type="match status" value="1"/>
</dbReference>
<evidence type="ECO:0000313" key="3">
    <source>
        <dbReference type="Proteomes" id="UP001271007"/>
    </source>
</evidence>
<dbReference type="InterPro" id="IPR013149">
    <property type="entry name" value="ADH-like_C"/>
</dbReference>
<dbReference type="GO" id="GO:0016491">
    <property type="term" value="F:oxidoreductase activity"/>
    <property type="evidence" value="ECO:0007669"/>
    <property type="project" value="InterPro"/>
</dbReference>
<dbReference type="Pfam" id="PF00107">
    <property type="entry name" value="ADH_zinc_N"/>
    <property type="match status" value="1"/>
</dbReference>